<feature type="transmembrane region" description="Helical" evidence="1">
    <location>
        <begin position="16"/>
        <end position="33"/>
    </location>
</feature>
<dbReference type="RefSeq" id="WP_311697450.1">
    <property type="nucleotide sequence ID" value="NZ_JAVREY010000031.1"/>
</dbReference>
<sequence length="244" mass="25658">MTTNTVPQRQSKKNTFAPLIMDVAVPVGSYYLFKDGLGTSTLMALGLSSVVSAVRVAWSIVRERKFNPFASLILFVNVVGLALSFVSGDPRLMLAKDSGVSSAIGIGILVSVVLGKPMMTAGMKPWLVKGDAEKEAAWERLQNGSPAFRRAERVFSVVWGVVLLGECVVRIVGAYTLPVDTMVWLGTVIFIVAMALGFLVSGALAAGPMAGMLAAEAKADTRTFAPEAAAGETRVAAPAPALAR</sequence>
<evidence type="ECO:0000313" key="3">
    <source>
        <dbReference type="Proteomes" id="UP001183809"/>
    </source>
</evidence>
<feature type="transmembrane region" description="Helical" evidence="1">
    <location>
        <begin position="98"/>
        <end position="115"/>
    </location>
</feature>
<feature type="transmembrane region" description="Helical" evidence="1">
    <location>
        <begin position="69"/>
        <end position="86"/>
    </location>
</feature>
<feature type="transmembrane region" description="Helical" evidence="1">
    <location>
        <begin position="183"/>
        <end position="206"/>
    </location>
</feature>
<dbReference type="Proteomes" id="UP001183809">
    <property type="component" value="Unassembled WGS sequence"/>
</dbReference>
<evidence type="ECO:0000313" key="2">
    <source>
        <dbReference type="EMBL" id="MDT0465982.1"/>
    </source>
</evidence>
<proteinExistence type="predicted"/>
<accession>A0ABU2TYE4</accession>
<protein>
    <submittedName>
        <fullName evidence="2">VC0807 family protein</fullName>
    </submittedName>
</protein>
<organism evidence="2 3">
    <name type="scientific">Streptomyces gibsoniae</name>
    <dbReference type="NCBI Taxonomy" id="3075529"/>
    <lineage>
        <taxon>Bacteria</taxon>
        <taxon>Bacillati</taxon>
        <taxon>Actinomycetota</taxon>
        <taxon>Actinomycetes</taxon>
        <taxon>Kitasatosporales</taxon>
        <taxon>Streptomycetaceae</taxon>
        <taxon>Streptomyces</taxon>
    </lineage>
</organism>
<keyword evidence="1" id="KW-0812">Transmembrane</keyword>
<gene>
    <name evidence="2" type="ORF">RM764_23740</name>
</gene>
<feature type="transmembrane region" description="Helical" evidence="1">
    <location>
        <begin position="154"/>
        <end position="177"/>
    </location>
</feature>
<reference evidence="3" key="1">
    <citation type="submission" date="2023-07" db="EMBL/GenBank/DDBJ databases">
        <title>30 novel species of actinomycetes from the DSMZ collection.</title>
        <authorList>
            <person name="Nouioui I."/>
        </authorList>
    </citation>
    <scope>NUCLEOTIDE SEQUENCE [LARGE SCALE GENOMIC DNA]</scope>
    <source>
        <strain evidence="3">DSM 41699</strain>
    </source>
</reference>
<name>A0ABU2TYE4_9ACTN</name>
<keyword evidence="1" id="KW-1133">Transmembrane helix</keyword>
<keyword evidence="3" id="KW-1185">Reference proteome</keyword>
<dbReference type="NCBIfam" id="NF041646">
    <property type="entry name" value="VC0807_fam"/>
    <property type="match status" value="1"/>
</dbReference>
<feature type="transmembrane region" description="Helical" evidence="1">
    <location>
        <begin position="39"/>
        <end position="57"/>
    </location>
</feature>
<evidence type="ECO:0000256" key="1">
    <source>
        <dbReference type="SAM" id="Phobius"/>
    </source>
</evidence>
<comment type="caution">
    <text evidence="2">The sequence shown here is derived from an EMBL/GenBank/DDBJ whole genome shotgun (WGS) entry which is preliminary data.</text>
</comment>
<dbReference type="EMBL" id="JAVREY010000031">
    <property type="protein sequence ID" value="MDT0465982.1"/>
    <property type="molecule type" value="Genomic_DNA"/>
</dbReference>
<keyword evidence="1" id="KW-0472">Membrane</keyword>